<evidence type="ECO:0000313" key="4">
    <source>
        <dbReference type="Proteomes" id="UP000217250"/>
    </source>
</evidence>
<keyword evidence="1" id="KW-0812">Transmembrane</keyword>
<sequence>MSFLKKTNTVAYTLMIIGVTLLYLQSKKEYRYFQEQYVLMAGLILVVIGIYMLSKKLSSREHK</sequence>
<evidence type="ECO:0000313" key="5">
    <source>
        <dbReference type="Proteomes" id="UP001324270"/>
    </source>
</evidence>
<reference evidence="2" key="1">
    <citation type="journal article" date="2017" name="Genome Announc.">
        <title>Twelve Complete Reference Genomes of Clinical Isolates in the Capnocytophaga Genus.</title>
        <authorList>
            <person name="Villarma A."/>
            <person name="Gulvik C.A."/>
            <person name="Rowe L.A."/>
            <person name="Sheth M."/>
            <person name="Juieng P."/>
            <person name="Nicholson A.C."/>
            <person name="Loparev V.N."/>
            <person name="McQuiston J.R."/>
        </authorList>
    </citation>
    <scope>NUCLEOTIDE SEQUENCE</scope>
    <source>
        <strain evidence="2">H1496</strain>
    </source>
</reference>
<dbReference type="Proteomes" id="UP001324270">
    <property type="component" value="Unassembled WGS sequence"/>
</dbReference>
<protein>
    <submittedName>
        <fullName evidence="2">Uncharacterized protein</fullName>
    </submittedName>
</protein>
<dbReference type="EMBL" id="CP022386">
    <property type="protein sequence ID" value="ATA85889.1"/>
    <property type="molecule type" value="Genomic_DNA"/>
</dbReference>
<dbReference type="OrthoDB" id="1150978at2"/>
<dbReference type="EMBL" id="JAYKBV010000005">
    <property type="protein sequence ID" value="MEB3040110.1"/>
    <property type="molecule type" value="Genomic_DNA"/>
</dbReference>
<keyword evidence="1" id="KW-0472">Membrane</keyword>
<name>A0A250FL61_9FLAO</name>
<evidence type="ECO:0000313" key="3">
    <source>
        <dbReference type="EMBL" id="MEB3040110.1"/>
    </source>
</evidence>
<organism evidence="2 4">
    <name type="scientific">Capnocytophaga gingivalis</name>
    <dbReference type="NCBI Taxonomy" id="1017"/>
    <lineage>
        <taxon>Bacteria</taxon>
        <taxon>Pseudomonadati</taxon>
        <taxon>Bacteroidota</taxon>
        <taxon>Flavobacteriia</taxon>
        <taxon>Flavobacteriales</taxon>
        <taxon>Flavobacteriaceae</taxon>
        <taxon>Capnocytophaga</taxon>
    </lineage>
</organism>
<evidence type="ECO:0000313" key="2">
    <source>
        <dbReference type="EMBL" id="ATA85889.1"/>
    </source>
</evidence>
<keyword evidence="1" id="KW-1133">Transmembrane helix</keyword>
<reference evidence="3 5" key="3">
    <citation type="submission" date="2023-12" db="EMBL/GenBank/DDBJ databases">
        <title>Genomic sequences of Capnocytophaga and Parvimonas strains.</title>
        <authorList>
            <person name="Watt R.M."/>
            <person name="Wang M."/>
            <person name="Yang T."/>
            <person name="Tong W.M."/>
        </authorList>
    </citation>
    <scope>NUCLEOTIDE SEQUENCE [LARGE SCALE GENOMIC DNA]</scope>
    <source>
        <strain evidence="3 5">CCUG 13156</strain>
    </source>
</reference>
<dbReference type="Proteomes" id="UP000217250">
    <property type="component" value="Chromosome"/>
</dbReference>
<dbReference type="RefSeq" id="WP_002668395.1">
    <property type="nucleotide sequence ID" value="NZ_CAUPZR010000001.1"/>
</dbReference>
<feature type="transmembrane region" description="Helical" evidence="1">
    <location>
        <begin position="37"/>
        <end position="54"/>
    </location>
</feature>
<dbReference type="GeneID" id="84807180"/>
<dbReference type="AlphaFoldDB" id="A0A250FL61"/>
<reference evidence="4" key="2">
    <citation type="submission" date="2017-06" db="EMBL/GenBank/DDBJ databases">
        <title>Capnocytophaga spp. assemblies.</title>
        <authorList>
            <person name="Gulvik C.A."/>
        </authorList>
    </citation>
    <scope>NUCLEOTIDE SEQUENCE [LARGE SCALE GENOMIC DNA]</scope>
    <source>
        <strain evidence="4">H1496</strain>
    </source>
</reference>
<accession>A0A250FL61</accession>
<feature type="transmembrane region" description="Helical" evidence="1">
    <location>
        <begin position="7"/>
        <end position="25"/>
    </location>
</feature>
<proteinExistence type="predicted"/>
<keyword evidence="5" id="KW-1185">Reference proteome</keyword>
<gene>
    <name evidence="2" type="ORF">CGC50_01190</name>
    <name evidence="3" type="ORF">VJJ49_05295</name>
</gene>
<evidence type="ECO:0000256" key="1">
    <source>
        <dbReference type="SAM" id="Phobius"/>
    </source>
</evidence>
<dbReference type="KEGG" id="cgh:CGC50_01190"/>